<accession>A0ABZ1YT28</accession>
<name>A0ABZ1YT28_9NOCA</name>
<keyword evidence="2" id="KW-1185">Reference proteome</keyword>
<organism evidence="1 2">
    <name type="scientific">Nocardia vinacea</name>
    <dbReference type="NCBI Taxonomy" id="96468"/>
    <lineage>
        <taxon>Bacteria</taxon>
        <taxon>Bacillati</taxon>
        <taxon>Actinomycetota</taxon>
        <taxon>Actinomycetes</taxon>
        <taxon>Mycobacteriales</taxon>
        <taxon>Nocardiaceae</taxon>
        <taxon>Nocardia</taxon>
    </lineage>
</organism>
<dbReference type="EMBL" id="CP109441">
    <property type="protein sequence ID" value="WUV46258.1"/>
    <property type="molecule type" value="Genomic_DNA"/>
</dbReference>
<evidence type="ECO:0000313" key="1">
    <source>
        <dbReference type="EMBL" id="WUV46258.1"/>
    </source>
</evidence>
<reference evidence="1" key="1">
    <citation type="submission" date="2022-10" db="EMBL/GenBank/DDBJ databases">
        <title>The complete genomes of actinobacterial strains from the NBC collection.</title>
        <authorList>
            <person name="Joergensen T.S."/>
            <person name="Alvarez Arevalo M."/>
            <person name="Sterndorff E.B."/>
            <person name="Faurdal D."/>
            <person name="Vuksanovic O."/>
            <person name="Mourched A.-S."/>
            <person name="Charusanti P."/>
            <person name="Shaw S."/>
            <person name="Blin K."/>
            <person name="Weber T."/>
        </authorList>
    </citation>
    <scope>NUCLEOTIDE SEQUENCE</scope>
    <source>
        <strain evidence="1">NBC_01482</strain>
    </source>
</reference>
<proteinExistence type="predicted"/>
<dbReference type="RefSeq" id="WP_329409858.1">
    <property type="nucleotide sequence ID" value="NZ_CP109441.1"/>
</dbReference>
<evidence type="ECO:0000313" key="2">
    <source>
        <dbReference type="Proteomes" id="UP001432062"/>
    </source>
</evidence>
<dbReference type="Proteomes" id="UP001432062">
    <property type="component" value="Chromosome"/>
</dbReference>
<gene>
    <name evidence="1" type="ORF">OG563_45610</name>
</gene>
<protein>
    <submittedName>
        <fullName evidence="1">Uncharacterized protein</fullName>
    </submittedName>
</protein>
<sequence length="65" mass="6799">MSATLLVVAALVVPCDAGFPSLSDEHAVVAAANMATAPAHRHHVGIIAIRLSKSQGARYAMFAKW</sequence>